<gene>
    <name evidence="2" type="ORF">JYU34_009506</name>
</gene>
<evidence type="ECO:0000313" key="2">
    <source>
        <dbReference type="EMBL" id="KAG7305435.1"/>
    </source>
</evidence>
<accession>A0ABQ7QK44</accession>
<keyword evidence="3" id="KW-1185">Reference proteome</keyword>
<dbReference type="Proteomes" id="UP000823941">
    <property type="component" value="Chromosome 13"/>
</dbReference>
<reference evidence="2 3" key="1">
    <citation type="submission" date="2021-06" db="EMBL/GenBank/DDBJ databases">
        <title>A haploid diamondback moth (Plutella xylostella L.) genome assembly resolves 31 chromosomes and identifies a diamide resistance mutation.</title>
        <authorList>
            <person name="Ward C.M."/>
            <person name="Perry K.D."/>
            <person name="Baker G."/>
            <person name="Powis K."/>
            <person name="Heckel D.G."/>
            <person name="Baxter S.W."/>
        </authorList>
    </citation>
    <scope>NUCLEOTIDE SEQUENCE [LARGE SCALE GENOMIC DNA]</scope>
    <source>
        <strain evidence="2 3">LV</strain>
        <tissue evidence="2">Single pupa</tissue>
    </source>
</reference>
<feature type="compositionally biased region" description="Acidic residues" evidence="1">
    <location>
        <begin position="140"/>
        <end position="156"/>
    </location>
</feature>
<feature type="region of interest" description="Disordered" evidence="1">
    <location>
        <begin position="190"/>
        <end position="213"/>
    </location>
</feature>
<sequence length="495" mass="56982">MPCGKKPVVKNWDRVRKLRSVKPSRYEQTEDSVKKHWKSVIQDLESFYKDEKFWESSLEQVRELVGDVKFNRLCKIFDLPPPERSRPAPPSETSLDPSECYYLNIGERKPSAYIEQSKHEIMDSSLNVSRNTITSSAEVDLVDDDDKDEDDDEDDGEKMTESQMKIWTESIKSFNRSKIMTAGRSKSFLKPAERKSVKKPYDNRSSTIDTSSSTFKGTTSSINDLRVHLGSYKKKKGKREINNPHYNLLYCTKSETDMIKWDSKYKPKKLEVSASDEFSKKAEILTKKIATEFYEWWLALGSDDYLSEIKCPEDIEELFQLWFDEHASRGLILHTKILPCVLQSIADYVNVPQASCSHMLKTQIASDIVAEAKPAHTVAFGTALPHRMKHIPPKNNTKSQWRAVQIPEDLRTMACVWEDIMHLTSTKGFKKWLAMRPHLPMPLCLQDDEQPKKRLFTIPSDFVAMSSRSSTAGLNLPISQFDIELKEVLSKLLHQ</sequence>
<name>A0ABQ7QK44_PLUXY</name>
<comment type="caution">
    <text evidence="2">The sequence shown here is derived from an EMBL/GenBank/DDBJ whole genome shotgun (WGS) entry which is preliminary data.</text>
</comment>
<evidence type="ECO:0000256" key="1">
    <source>
        <dbReference type="SAM" id="MobiDB-lite"/>
    </source>
</evidence>
<proteinExistence type="predicted"/>
<evidence type="ECO:0000313" key="3">
    <source>
        <dbReference type="Proteomes" id="UP000823941"/>
    </source>
</evidence>
<feature type="compositionally biased region" description="Basic and acidic residues" evidence="1">
    <location>
        <begin position="191"/>
        <end position="202"/>
    </location>
</feature>
<feature type="region of interest" description="Disordered" evidence="1">
    <location>
        <begin position="136"/>
        <end position="163"/>
    </location>
</feature>
<feature type="region of interest" description="Disordered" evidence="1">
    <location>
        <begin position="79"/>
        <end position="98"/>
    </location>
</feature>
<dbReference type="EMBL" id="JAHIBW010000013">
    <property type="protein sequence ID" value="KAG7305435.1"/>
    <property type="molecule type" value="Genomic_DNA"/>
</dbReference>
<protein>
    <submittedName>
        <fullName evidence="2">Uncharacterized protein</fullName>
    </submittedName>
</protein>
<organism evidence="2 3">
    <name type="scientific">Plutella xylostella</name>
    <name type="common">Diamondback moth</name>
    <name type="synonym">Plutella maculipennis</name>
    <dbReference type="NCBI Taxonomy" id="51655"/>
    <lineage>
        <taxon>Eukaryota</taxon>
        <taxon>Metazoa</taxon>
        <taxon>Ecdysozoa</taxon>
        <taxon>Arthropoda</taxon>
        <taxon>Hexapoda</taxon>
        <taxon>Insecta</taxon>
        <taxon>Pterygota</taxon>
        <taxon>Neoptera</taxon>
        <taxon>Endopterygota</taxon>
        <taxon>Lepidoptera</taxon>
        <taxon>Glossata</taxon>
        <taxon>Ditrysia</taxon>
        <taxon>Yponomeutoidea</taxon>
        <taxon>Plutellidae</taxon>
        <taxon>Plutella</taxon>
    </lineage>
</organism>